<dbReference type="eggNOG" id="KOG2687">
    <property type="taxonomic scope" value="Eukaryota"/>
</dbReference>
<dbReference type="AlphaFoldDB" id="B4JBN2"/>
<sequence length="200" mass="22183">MDDVYNLKKQVMTSGCAFQGNLPETKNEAMALSTMRINYASEELGASIINVLAKPIGEVNFIRKLLGLEFMANPPVNMLRSNLLPGSCFGFRGSNATVFLHLAKTIIIEEFSLTHVPKETTPSRCVDNAPKDFEVYGLPPGSHKKELLGQWTYENAPKKRAQSFLCKNTSSFQSLVITFNSNHGANSTCIYRIEVYGKLP</sequence>
<evidence type="ECO:0000313" key="6">
    <source>
        <dbReference type="EMBL" id="EDW02967.1"/>
    </source>
</evidence>
<comment type="subcellular location">
    <subcellularLocation>
        <location evidence="1">Membrane</location>
    </subcellularLocation>
</comment>
<dbReference type="SMR" id="B4JBN2"/>
<dbReference type="Gene3D" id="2.60.120.260">
    <property type="entry name" value="Galactose-binding domain-like"/>
    <property type="match status" value="1"/>
</dbReference>
<accession>B4JBN2</accession>
<name>B4JBN2_DROGR</name>
<dbReference type="InterPro" id="IPR012919">
    <property type="entry name" value="SUN_dom"/>
</dbReference>
<feature type="domain" description="SUN" evidence="5">
    <location>
        <begin position="37"/>
        <end position="200"/>
    </location>
</feature>
<dbReference type="EMBL" id="CH916368">
    <property type="protein sequence ID" value="EDW02967.1"/>
    <property type="molecule type" value="Genomic_DNA"/>
</dbReference>
<evidence type="ECO:0000256" key="4">
    <source>
        <dbReference type="ARBA" id="ARBA00023136"/>
    </source>
</evidence>
<dbReference type="OrthoDB" id="342281at2759"/>
<keyword evidence="7" id="KW-1185">Reference proteome</keyword>
<gene>
    <name evidence="6" type="primary">Dgri\GH10752</name>
    <name evidence="6" type="ORF">Dgri_GH10752</name>
</gene>
<dbReference type="HOGENOM" id="CLU_043737_5_0_1"/>
<dbReference type="FunCoup" id="B4JBN2">
    <property type="interactions" value="1"/>
</dbReference>
<organism evidence="7">
    <name type="scientific">Drosophila grimshawi</name>
    <name type="common">Hawaiian fruit fly</name>
    <name type="synonym">Idiomyia grimshawi</name>
    <dbReference type="NCBI Taxonomy" id="7222"/>
    <lineage>
        <taxon>Eukaryota</taxon>
        <taxon>Metazoa</taxon>
        <taxon>Ecdysozoa</taxon>
        <taxon>Arthropoda</taxon>
        <taxon>Hexapoda</taxon>
        <taxon>Insecta</taxon>
        <taxon>Pterygota</taxon>
        <taxon>Neoptera</taxon>
        <taxon>Endopterygota</taxon>
        <taxon>Diptera</taxon>
        <taxon>Brachycera</taxon>
        <taxon>Muscomorpha</taxon>
        <taxon>Ephydroidea</taxon>
        <taxon>Drosophilidae</taxon>
        <taxon>Drosophila</taxon>
        <taxon>Hawaiian Drosophila</taxon>
    </lineage>
</organism>
<dbReference type="PANTHER" id="PTHR12911:SF8">
    <property type="entry name" value="KLAROID PROTEIN-RELATED"/>
    <property type="match status" value="1"/>
</dbReference>
<keyword evidence="3" id="KW-1133">Transmembrane helix</keyword>
<dbReference type="OMA" id="YPPRINY"/>
<dbReference type="PROSITE" id="PS51469">
    <property type="entry name" value="SUN"/>
    <property type="match status" value="1"/>
</dbReference>
<proteinExistence type="predicted"/>
<protein>
    <submittedName>
        <fullName evidence="6">GH10752</fullName>
    </submittedName>
</protein>
<evidence type="ECO:0000259" key="5">
    <source>
        <dbReference type="PROSITE" id="PS51469"/>
    </source>
</evidence>
<evidence type="ECO:0000256" key="2">
    <source>
        <dbReference type="ARBA" id="ARBA00022692"/>
    </source>
</evidence>
<keyword evidence="4" id="KW-0472">Membrane</keyword>
<evidence type="ECO:0000313" key="7">
    <source>
        <dbReference type="Proteomes" id="UP000001070"/>
    </source>
</evidence>
<dbReference type="STRING" id="7222.B4JBN2"/>
<dbReference type="InterPro" id="IPR045119">
    <property type="entry name" value="SUN1-5"/>
</dbReference>
<evidence type="ECO:0000256" key="3">
    <source>
        <dbReference type="ARBA" id="ARBA00022989"/>
    </source>
</evidence>
<dbReference type="PANTHER" id="PTHR12911">
    <property type="entry name" value="SAD1/UNC-84-LIKE PROTEIN-RELATED"/>
    <property type="match status" value="1"/>
</dbReference>
<keyword evidence="2" id="KW-0812">Transmembrane</keyword>
<dbReference type="InParanoid" id="B4JBN2"/>
<dbReference type="Pfam" id="PF07738">
    <property type="entry name" value="Sad1_UNC"/>
    <property type="match status" value="1"/>
</dbReference>
<dbReference type="GO" id="GO:0043495">
    <property type="term" value="F:protein-membrane adaptor activity"/>
    <property type="evidence" value="ECO:0007669"/>
    <property type="project" value="TreeGrafter"/>
</dbReference>
<reference evidence="6 7" key="1">
    <citation type="journal article" date="2007" name="Nature">
        <title>Evolution of genes and genomes on the Drosophila phylogeny.</title>
        <authorList>
            <consortium name="Drosophila 12 Genomes Consortium"/>
            <person name="Clark A.G."/>
            <person name="Eisen M.B."/>
            <person name="Smith D.R."/>
            <person name="Bergman C.M."/>
            <person name="Oliver B."/>
            <person name="Markow T.A."/>
            <person name="Kaufman T.C."/>
            <person name="Kellis M."/>
            <person name="Gelbart W."/>
            <person name="Iyer V.N."/>
            <person name="Pollard D.A."/>
            <person name="Sackton T.B."/>
            <person name="Larracuente A.M."/>
            <person name="Singh N.D."/>
            <person name="Abad J.P."/>
            <person name="Abt D.N."/>
            <person name="Adryan B."/>
            <person name="Aguade M."/>
            <person name="Akashi H."/>
            <person name="Anderson W.W."/>
            <person name="Aquadro C.F."/>
            <person name="Ardell D.H."/>
            <person name="Arguello R."/>
            <person name="Artieri C.G."/>
            <person name="Barbash D.A."/>
            <person name="Barker D."/>
            <person name="Barsanti P."/>
            <person name="Batterham P."/>
            <person name="Batzoglou S."/>
            <person name="Begun D."/>
            <person name="Bhutkar A."/>
            <person name="Blanco E."/>
            <person name="Bosak S.A."/>
            <person name="Bradley R.K."/>
            <person name="Brand A.D."/>
            <person name="Brent M.R."/>
            <person name="Brooks A.N."/>
            <person name="Brown R.H."/>
            <person name="Butlin R.K."/>
            <person name="Caggese C."/>
            <person name="Calvi B.R."/>
            <person name="Bernardo de Carvalho A."/>
            <person name="Caspi A."/>
            <person name="Castrezana S."/>
            <person name="Celniker S.E."/>
            <person name="Chang J.L."/>
            <person name="Chapple C."/>
            <person name="Chatterji S."/>
            <person name="Chinwalla A."/>
            <person name="Civetta A."/>
            <person name="Clifton S.W."/>
            <person name="Comeron J.M."/>
            <person name="Costello J.C."/>
            <person name="Coyne J.A."/>
            <person name="Daub J."/>
            <person name="David R.G."/>
            <person name="Delcher A.L."/>
            <person name="Delehaunty K."/>
            <person name="Do C.B."/>
            <person name="Ebling H."/>
            <person name="Edwards K."/>
            <person name="Eickbush T."/>
            <person name="Evans J.D."/>
            <person name="Filipski A."/>
            <person name="Findeiss S."/>
            <person name="Freyhult E."/>
            <person name="Fulton L."/>
            <person name="Fulton R."/>
            <person name="Garcia A.C."/>
            <person name="Gardiner A."/>
            <person name="Garfield D.A."/>
            <person name="Garvin B.E."/>
            <person name="Gibson G."/>
            <person name="Gilbert D."/>
            <person name="Gnerre S."/>
            <person name="Godfrey J."/>
            <person name="Good R."/>
            <person name="Gotea V."/>
            <person name="Gravely B."/>
            <person name="Greenberg A.J."/>
            <person name="Griffiths-Jones S."/>
            <person name="Gross S."/>
            <person name="Guigo R."/>
            <person name="Gustafson E.A."/>
            <person name="Haerty W."/>
            <person name="Hahn M.W."/>
            <person name="Halligan D.L."/>
            <person name="Halpern A.L."/>
            <person name="Halter G.M."/>
            <person name="Han M.V."/>
            <person name="Heger A."/>
            <person name="Hillier L."/>
            <person name="Hinrichs A.S."/>
            <person name="Holmes I."/>
            <person name="Hoskins R.A."/>
            <person name="Hubisz M.J."/>
            <person name="Hultmark D."/>
            <person name="Huntley M.A."/>
            <person name="Jaffe D.B."/>
            <person name="Jagadeeshan S."/>
            <person name="Jeck W.R."/>
            <person name="Johnson J."/>
            <person name="Jones C.D."/>
            <person name="Jordan W.C."/>
            <person name="Karpen G.H."/>
            <person name="Kataoka E."/>
            <person name="Keightley P.D."/>
            <person name="Kheradpour P."/>
            <person name="Kirkness E.F."/>
            <person name="Koerich L.B."/>
            <person name="Kristiansen K."/>
            <person name="Kudrna D."/>
            <person name="Kulathinal R.J."/>
            <person name="Kumar S."/>
            <person name="Kwok R."/>
            <person name="Lander E."/>
            <person name="Langley C.H."/>
            <person name="Lapoint R."/>
            <person name="Lazzaro B.P."/>
            <person name="Lee S.J."/>
            <person name="Levesque L."/>
            <person name="Li R."/>
            <person name="Lin C.F."/>
            <person name="Lin M.F."/>
            <person name="Lindblad-Toh K."/>
            <person name="Llopart A."/>
            <person name="Long M."/>
            <person name="Low L."/>
            <person name="Lozovsky E."/>
            <person name="Lu J."/>
            <person name="Luo M."/>
            <person name="Machado C.A."/>
            <person name="Makalowski W."/>
            <person name="Marzo M."/>
            <person name="Matsuda M."/>
            <person name="Matzkin L."/>
            <person name="McAllister B."/>
            <person name="McBride C.S."/>
            <person name="McKernan B."/>
            <person name="McKernan K."/>
            <person name="Mendez-Lago M."/>
            <person name="Minx P."/>
            <person name="Mollenhauer M.U."/>
            <person name="Montooth K."/>
            <person name="Mount S.M."/>
            <person name="Mu X."/>
            <person name="Myers E."/>
            <person name="Negre B."/>
            <person name="Newfeld S."/>
            <person name="Nielsen R."/>
            <person name="Noor M.A."/>
            <person name="O'Grady P."/>
            <person name="Pachter L."/>
            <person name="Papaceit M."/>
            <person name="Parisi M.J."/>
            <person name="Parisi M."/>
            <person name="Parts L."/>
            <person name="Pedersen J.S."/>
            <person name="Pesole G."/>
            <person name="Phillippy A.M."/>
            <person name="Ponting C.P."/>
            <person name="Pop M."/>
            <person name="Porcelli D."/>
            <person name="Powell J.R."/>
            <person name="Prohaska S."/>
            <person name="Pruitt K."/>
            <person name="Puig M."/>
            <person name="Quesneville H."/>
            <person name="Ram K.R."/>
            <person name="Rand D."/>
            <person name="Rasmussen M.D."/>
            <person name="Reed L.K."/>
            <person name="Reenan R."/>
            <person name="Reily A."/>
            <person name="Remington K.A."/>
            <person name="Rieger T.T."/>
            <person name="Ritchie M.G."/>
            <person name="Robin C."/>
            <person name="Rogers Y.H."/>
            <person name="Rohde C."/>
            <person name="Rozas J."/>
            <person name="Rubenfield M.J."/>
            <person name="Ruiz A."/>
            <person name="Russo S."/>
            <person name="Salzberg S.L."/>
            <person name="Sanchez-Gracia A."/>
            <person name="Saranga D.J."/>
            <person name="Sato H."/>
            <person name="Schaeffer S.W."/>
            <person name="Schatz M.C."/>
            <person name="Schlenke T."/>
            <person name="Schwartz R."/>
            <person name="Segarra C."/>
            <person name="Singh R.S."/>
            <person name="Sirot L."/>
            <person name="Sirota M."/>
            <person name="Sisneros N.B."/>
            <person name="Smith C.D."/>
            <person name="Smith T.F."/>
            <person name="Spieth J."/>
            <person name="Stage D.E."/>
            <person name="Stark A."/>
            <person name="Stephan W."/>
            <person name="Strausberg R.L."/>
            <person name="Strempel S."/>
            <person name="Sturgill D."/>
            <person name="Sutton G."/>
            <person name="Sutton G.G."/>
            <person name="Tao W."/>
            <person name="Teichmann S."/>
            <person name="Tobari Y.N."/>
            <person name="Tomimura Y."/>
            <person name="Tsolas J.M."/>
            <person name="Valente V.L."/>
            <person name="Venter E."/>
            <person name="Venter J.C."/>
            <person name="Vicario S."/>
            <person name="Vieira F.G."/>
            <person name="Vilella A.J."/>
            <person name="Villasante A."/>
            <person name="Walenz B."/>
            <person name="Wang J."/>
            <person name="Wasserman M."/>
            <person name="Watts T."/>
            <person name="Wilson D."/>
            <person name="Wilson R.K."/>
            <person name="Wing R.A."/>
            <person name="Wolfner M.F."/>
            <person name="Wong A."/>
            <person name="Wong G.K."/>
            <person name="Wu C.I."/>
            <person name="Wu G."/>
            <person name="Yamamoto D."/>
            <person name="Yang H.P."/>
            <person name="Yang S.P."/>
            <person name="Yorke J.A."/>
            <person name="Yoshida K."/>
            <person name="Zdobnov E."/>
            <person name="Zhang P."/>
            <person name="Zhang Y."/>
            <person name="Zimin A.V."/>
            <person name="Baldwin J."/>
            <person name="Abdouelleil A."/>
            <person name="Abdulkadir J."/>
            <person name="Abebe A."/>
            <person name="Abera B."/>
            <person name="Abreu J."/>
            <person name="Acer S.C."/>
            <person name="Aftuck L."/>
            <person name="Alexander A."/>
            <person name="An P."/>
            <person name="Anderson E."/>
            <person name="Anderson S."/>
            <person name="Arachi H."/>
            <person name="Azer M."/>
            <person name="Bachantsang P."/>
            <person name="Barry A."/>
            <person name="Bayul T."/>
            <person name="Berlin A."/>
            <person name="Bessette D."/>
            <person name="Bloom T."/>
            <person name="Blye J."/>
            <person name="Boguslavskiy L."/>
            <person name="Bonnet C."/>
            <person name="Boukhgalter B."/>
            <person name="Bourzgui I."/>
            <person name="Brown A."/>
            <person name="Cahill P."/>
            <person name="Channer S."/>
            <person name="Cheshatsang Y."/>
            <person name="Chuda L."/>
            <person name="Citroen M."/>
            <person name="Collymore A."/>
            <person name="Cooke P."/>
            <person name="Costello M."/>
            <person name="D'Aco K."/>
            <person name="Daza R."/>
            <person name="De Haan G."/>
            <person name="DeGray S."/>
            <person name="DeMaso C."/>
            <person name="Dhargay N."/>
            <person name="Dooley K."/>
            <person name="Dooley E."/>
            <person name="Doricent M."/>
            <person name="Dorje P."/>
            <person name="Dorjee K."/>
            <person name="Dupes A."/>
            <person name="Elong R."/>
            <person name="Falk J."/>
            <person name="Farina A."/>
            <person name="Faro S."/>
            <person name="Ferguson D."/>
            <person name="Fisher S."/>
            <person name="Foley C.D."/>
            <person name="Franke A."/>
            <person name="Friedrich D."/>
            <person name="Gadbois L."/>
            <person name="Gearin G."/>
            <person name="Gearin C.R."/>
            <person name="Giannoukos G."/>
            <person name="Goode T."/>
            <person name="Graham J."/>
            <person name="Grandbois E."/>
            <person name="Grewal S."/>
            <person name="Gyaltsen K."/>
            <person name="Hafez N."/>
            <person name="Hagos B."/>
            <person name="Hall J."/>
            <person name="Henson C."/>
            <person name="Hollinger A."/>
            <person name="Honan T."/>
            <person name="Huard M.D."/>
            <person name="Hughes L."/>
            <person name="Hurhula B."/>
            <person name="Husby M.E."/>
            <person name="Kamat A."/>
            <person name="Kanga B."/>
            <person name="Kashin S."/>
            <person name="Khazanovich D."/>
            <person name="Kisner P."/>
            <person name="Lance K."/>
            <person name="Lara M."/>
            <person name="Lee W."/>
            <person name="Lennon N."/>
            <person name="Letendre F."/>
            <person name="LeVine R."/>
            <person name="Lipovsky A."/>
            <person name="Liu X."/>
            <person name="Liu J."/>
            <person name="Liu S."/>
            <person name="Lokyitsang T."/>
            <person name="Lokyitsang Y."/>
            <person name="Lubonja R."/>
            <person name="Lui A."/>
            <person name="MacDonald P."/>
            <person name="Magnisalis V."/>
            <person name="Maru K."/>
            <person name="Matthews C."/>
            <person name="McCusker W."/>
            <person name="McDonough S."/>
            <person name="Mehta T."/>
            <person name="Meldrim J."/>
            <person name="Meneus L."/>
            <person name="Mihai O."/>
            <person name="Mihalev A."/>
            <person name="Mihova T."/>
            <person name="Mittelman R."/>
            <person name="Mlenga V."/>
            <person name="Montmayeur A."/>
            <person name="Mulrain L."/>
            <person name="Navidi A."/>
            <person name="Naylor J."/>
            <person name="Negash T."/>
            <person name="Nguyen T."/>
            <person name="Nguyen N."/>
            <person name="Nicol R."/>
            <person name="Norbu C."/>
            <person name="Norbu N."/>
            <person name="Novod N."/>
            <person name="O'Neill B."/>
            <person name="Osman S."/>
            <person name="Markiewicz E."/>
            <person name="Oyono O.L."/>
            <person name="Patti C."/>
            <person name="Phunkhang P."/>
            <person name="Pierre F."/>
            <person name="Priest M."/>
            <person name="Raghuraman S."/>
            <person name="Rege F."/>
            <person name="Reyes R."/>
            <person name="Rise C."/>
            <person name="Rogov P."/>
            <person name="Ross K."/>
            <person name="Ryan E."/>
            <person name="Settipalli S."/>
            <person name="Shea T."/>
            <person name="Sherpa N."/>
            <person name="Shi L."/>
            <person name="Shih D."/>
            <person name="Sparrow T."/>
            <person name="Spaulding J."/>
            <person name="Stalker J."/>
            <person name="Stange-Thomann N."/>
            <person name="Stavropoulos S."/>
            <person name="Stone C."/>
            <person name="Strader C."/>
            <person name="Tesfaye S."/>
            <person name="Thomson T."/>
            <person name="Thoulutsang Y."/>
            <person name="Thoulutsang D."/>
            <person name="Topham K."/>
            <person name="Topping I."/>
            <person name="Tsamla T."/>
            <person name="Vassiliev H."/>
            <person name="Vo A."/>
            <person name="Wangchuk T."/>
            <person name="Wangdi T."/>
            <person name="Weiand M."/>
            <person name="Wilkinson J."/>
            <person name="Wilson A."/>
            <person name="Yadav S."/>
            <person name="Young G."/>
            <person name="Yu Q."/>
            <person name="Zembek L."/>
            <person name="Zhong D."/>
            <person name="Zimmer A."/>
            <person name="Zwirko Z."/>
            <person name="Jaffe D.B."/>
            <person name="Alvarez P."/>
            <person name="Brockman W."/>
            <person name="Butler J."/>
            <person name="Chin C."/>
            <person name="Gnerre S."/>
            <person name="Grabherr M."/>
            <person name="Kleber M."/>
            <person name="Mauceli E."/>
            <person name="MacCallum I."/>
        </authorList>
    </citation>
    <scope>NUCLEOTIDE SEQUENCE [LARGE SCALE GENOMIC DNA]</scope>
    <source>
        <strain evidence="7">Tucson 15287-2541.00</strain>
    </source>
</reference>
<dbReference type="Proteomes" id="UP000001070">
    <property type="component" value="Unassembled WGS sequence"/>
</dbReference>
<dbReference type="KEGG" id="dgr:6562054"/>
<dbReference type="GO" id="GO:0034993">
    <property type="term" value="C:meiotic nuclear membrane microtubule tethering complex"/>
    <property type="evidence" value="ECO:0007669"/>
    <property type="project" value="TreeGrafter"/>
</dbReference>
<evidence type="ECO:0000256" key="1">
    <source>
        <dbReference type="ARBA" id="ARBA00004370"/>
    </source>
</evidence>
<dbReference type="PhylomeDB" id="B4JBN2"/>